<sequence length="512" mass="60622">MNSFTLTFNSQDLELKYQETRKGFTLPVFKGISIISLVICVIRTIISSVAQQFIYALVFLGLGIAVIISHFIINKLQKQWIDFYLFTINHILMIYQITVNNSYDYQESFIFGQVMMTLHIIIILISDFKYAVIQIINNLIIKILIAELSNGDLSLITYLYAILIAFMAIFVIQRINKQYRQSFLFIIQDYQKEKFIPLLFDNPFAIFTFDQNTLAFQVVQSNFTQFPQFNPLNNNQNNLKAFLRNYKINNTMKFEDFLFKRTKEYTNENSINNQEFILNHQKFANQNIIIKLSEVKVTELTFVIIMDQKSKLIKSQSEKIEQLCAWIQICSKSFSKFLKSQMALTYKAQLDQNKYGKIQIKYMQMINKLSHQTENTLSSCQIQIKLKQIFQYYESSYNIKIKCEYHIQPDYTIITNKQILNKLLFGLMKILVKINEKQVDFILQEQSEFLDIFISLNQLNIFNLELMKKNQYRKALKILGPFDQAIFTQENLIIRIYKNMEILKDLKPFNYQ</sequence>
<dbReference type="AlphaFoldDB" id="A0A8S1P919"/>
<feature type="transmembrane region" description="Helical" evidence="1">
    <location>
        <begin position="80"/>
        <end position="98"/>
    </location>
</feature>
<protein>
    <recommendedName>
        <fullName evidence="4">Transmembrane protein</fullName>
    </recommendedName>
</protein>
<feature type="transmembrane region" description="Helical" evidence="1">
    <location>
        <begin position="153"/>
        <end position="172"/>
    </location>
</feature>
<keyword evidence="1" id="KW-0812">Transmembrane</keyword>
<evidence type="ECO:0000256" key="1">
    <source>
        <dbReference type="SAM" id="Phobius"/>
    </source>
</evidence>
<gene>
    <name evidence="2" type="ORF">PPRIM_AZ9-3.1.T1100070</name>
</gene>
<feature type="transmembrane region" description="Helical" evidence="1">
    <location>
        <begin position="110"/>
        <end position="132"/>
    </location>
</feature>
<evidence type="ECO:0000313" key="3">
    <source>
        <dbReference type="Proteomes" id="UP000688137"/>
    </source>
</evidence>
<accession>A0A8S1P919</accession>
<dbReference type="Proteomes" id="UP000688137">
    <property type="component" value="Unassembled WGS sequence"/>
</dbReference>
<proteinExistence type="predicted"/>
<dbReference type="EMBL" id="CAJJDM010000113">
    <property type="protein sequence ID" value="CAD8099646.1"/>
    <property type="molecule type" value="Genomic_DNA"/>
</dbReference>
<evidence type="ECO:0000313" key="2">
    <source>
        <dbReference type="EMBL" id="CAD8099646.1"/>
    </source>
</evidence>
<dbReference type="OMA" id="WIQICSK"/>
<reference evidence="2" key="1">
    <citation type="submission" date="2021-01" db="EMBL/GenBank/DDBJ databases">
        <authorList>
            <consortium name="Genoscope - CEA"/>
            <person name="William W."/>
        </authorList>
    </citation>
    <scope>NUCLEOTIDE SEQUENCE</scope>
</reference>
<comment type="caution">
    <text evidence="2">The sequence shown here is derived from an EMBL/GenBank/DDBJ whole genome shotgun (WGS) entry which is preliminary data.</text>
</comment>
<keyword evidence="1" id="KW-1133">Transmembrane helix</keyword>
<keyword evidence="3" id="KW-1185">Reference proteome</keyword>
<organism evidence="2 3">
    <name type="scientific">Paramecium primaurelia</name>
    <dbReference type="NCBI Taxonomy" id="5886"/>
    <lineage>
        <taxon>Eukaryota</taxon>
        <taxon>Sar</taxon>
        <taxon>Alveolata</taxon>
        <taxon>Ciliophora</taxon>
        <taxon>Intramacronucleata</taxon>
        <taxon>Oligohymenophorea</taxon>
        <taxon>Peniculida</taxon>
        <taxon>Parameciidae</taxon>
        <taxon>Paramecium</taxon>
    </lineage>
</organism>
<name>A0A8S1P919_PARPR</name>
<feature type="transmembrane region" description="Helical" evidence="1">
    <location>
        <begin position="52"/>
        <end position="73"/>
    </location>
</feature>
<keyword evidence="1" id="KW-0472">Membrane</keyword>
<evidence type="ECO:0008006" key="4">
    <source>
        <dbReference type="Google" id="ProtNLM"/>
    </source>
</evidence>
<feature type="transmembrane region" description="Helical" evidence="1">
    <location>
        <begin position="24"/>
        <end position="46"/>
    </location>
</feature>